<dbReference type="Pfam" id="PF01850">
    <property type="entry name" value="PIN"/>
    <property type="match status" value="1"/>
</dbReference>
<comment type="cofactor">
    <cofactor evidence="1">
        <name>Mg(2+)</name>
        <dbReference type="ChEBI" id="CHEBI:18420"/>
    </cofactor>
</comment>
<evidence type="ECO:0000256" key="5">
    <source>
        <dbReference type="ARBA" id="ARBA00022801"/>
    </source>
</evidence>
<keyword evidence="3" id="KW-0540">Nuclease</keyword>
<evidence type="ECO:0000256" key="7">
    <source>
        <dbReference type="ARBA" id="ARBA00038093"/>
    </source>
</evidence>
<dbReference type="InterPro" id="IPR050556">
    <property type="entry name" value="Type_II_TA_system_RNase"/>
</dbReference>
<dbReference type="PANTHER" id="PTHR33653:SF1">
    <property type="entry name" value="RIBONUCLEASE VAPC2"/>
    <property type="match status" value="1"/>
</dbReference>
<name>A0ABS3AV49_9BACT</name>
<organism evidence="9 10">
    <name type="scientific">Desulfotalea psychrophila</name>
    <dbReference type="NCBI Taxonomy" id="84980"/>
    <lineage>
        <taxon>Bacteria</taxon>
        <taxon>Pseudomonadati</taxon>
        <taxon>Thermodesulfobacteriota</taxon>
        <taxon>Desulfobulbia</taxon>
        <taxon>Desulfobulbales</taxon>
        <taxon>Desulfocapsaceae</taxon>
        <taxon>Desulfotalea</taxon>
    </lineage>
</organism>
<keyword evidence="2" id="KW-1277">Toxin-antitoxin system</keyword>
<keyword evidence="5" id="KW-0378">Hydrolase</keyword>
<evidence type="ECO:0000313" key="9">
    <source>
        <dbReference type="EMBL" id="MBN4068643.1"/>
    </source>
</evidence>
<feature type="domain" description="PIN" evidence="8">
    <location>
        <begin position="13"/>
        <end position="111"/>
    </location>
</feature>
<evidence type="ECO:0000256" key="2">
    <source>
        <dbReference type="ARBA" id="ARBA00022649"/>
    </source>
</evidence>
<comment type="similarity">
    <text evidence="7">Belongs to the PINc/VapC protein family.</text>
</comment>
<dbReference type="InterPro" id="IPR002716">
    <property type="entry name" value="PIN_dom"/>
</dbReference>
<evidence type="ECO:0000256" key="4">
    <source>
        <dbReference type="ARBA" id="ARBA00022723"/>
    </source>
</evidence>
<evidence type="ECO:0000256" key="3">
    <source>
        <dbReference type="ARBA" id="ARBA00022722"/>
    </source>
</evidence>
<gene>
    <name evidence="9" type="ORF">JYU06_03875</name>
</gene>
<evidence type="ECO:0000256" key="1">
    <source>
        <dbReference type="ARBA" id="ARBA00001946"/>
    </source>
</evidence>
<dbReference type="CDD" id="cd09881">
    <property type="entry name" value="PIN_VapC4-5_FitB-like"/>
    <property type="match status" value="1"/>
</dbReference>
<keyword evidence="4" id="KW-0479">Metal-binding</keyword>
<accession>A0ABS3AV49</accession>
<dbReference type="SUPFAM" id="SSF88723">
    <property type="entry name" value="PIN domain-like"/>
    <property type="match status" value="1"/>
</dbReference>
<evidence type="ECO:0000259" key="8">
    <source>
        <dbReference type="Pfam" id="PF01850"/>
    </source>
</evidence>
<dbReference type="InterPro" id="IPR029060">
    <property type="entry name" value="PIN-like_dom_sf"/>
</dbReference>
<sequence length="124" mass="14012">MNDHPPEVIQKFRKIGVGNICISSITVSELQYGACKSKQLKKNSKRLEEFLVPFAIISYDEGAANYYGKICSSLEKQGNIIGPLDMLIAAHALSENLTLITNNEKEFKRIKSLKIKNWVTRQLK</sequence>
<keyword evidence="6" id="KW-0460">Magnesium</keyword>
<protein>
    <submittedName>
        <fullName evidence="9">Type II toxin-antitoxin system VapC family toxin</fullName>
    </submittedName>
</protein>
<dbReference type="EMBL" id="JAFITO010000033">
    <property type="protein sequence ID" value="MBN4068643.1"/>
    <property type="molecule type" value="Genomic_DNA"/>
</dbReference>
<dbReference type="PANTHER" id="PTHR33653">
    <property type="entry name" value="RIBONUCLEASE VAPC2"/>
    <property type="match status" value="1"/>
</dbReference>
<evidence type="ECO:0000313" key="10">
    <source>
        <dbReference type="Proteomes" id="UP000717534"/>
    </source>
</evidence>
<dbReference type="Proteomes" id="UP000717534">
    <property type="component" value="Unassembled WGS sequence"/>
</dbReference>
<keyword evidence="10" id="KW-1185">Reference proteome</keyword>
<comment type="caution">
    <text evidence="9">The sequence shown here is derived from an EMBL/GenBank/DDBJ whole genome shotgun (WGS) entry which is preliminary data.</text>
</comment>
<reference evidence="9 10" key="1">
    <citation type="submission" date="2021-02" db="EMBL/GenBank/DDBJ databases">
        <title>Activity-based single-cell genomes from oceanic crustal fluid captures similar information to metagenomic and metatranscriptomic surveys with orders of magnitude less sampling.</title>
        <authorList>
            <person name="D'Angelo T.S."/>
            <person name="Orcutt B.N."/>
        </authorList>
    </citation>
    <scope>NUCLEOTIDE SEQUENCE [LARGE SCALE GENOMIC DNA]</scope>
    <source>
        <strain evidence="9">AH-315-G02</strain>
    </source>
</reference>
<dbReference type="Gene3D" id="3.40.50.1010">
    <property type="entry name" value="5'-nuclease"/>
    <property type="match status" value="1"/>
</dbReference>
<proteinExistence type="inferred from homology"/>
<evidence type="ECO:0000256" key="6">
    <source>
        <dbReference type="ARBA" id="ARBA00022842"/>
    </source>
</evidence>